<dbReference type="Proteomes" id="UP001139486">
    <property type="component" value="Unassembled WGS sequence"/>
</dbReference>
<gene>
    <name evidence="1" type="ORF">M9979_04260</name>
</gene>
<dbReference type="AlphaFoldDB" id="A0A9X2HV10"/>
<protein>
    <submittedName>
        <fullName evidence="1">Uncharacterized protein</fullName>
    </submittedName>
</protein>
<reference evidence="1" key="1">
    <citation type="submission" date="2022-05" db="EMBL/GenBank/DDBJ databases">
        <title>Sphingomonas sp. strain RP10 Genome sequencing and assembly.</title>
        <authorList>
            <person name="Kim I."/>
        </authorList>
    </citation>
    <scope>NUCLEOTIDE SEQUENCE</scope>
    <source>
        <strain evidence="1">RP10</strain>
    </source>
</reference>
<accession>A0A9X2HV10</accession>
<name>A0A9X2HV10_9SPHN</name>
<organism evidence="1 2">
    <name type="scientific">Sphingomonas liriopis</name>
    <dbReference type="NCBI Taxonomy" id="2949094"/>
    <lineage>
        <taxon>Bacteria</taxon>
        <taxon>Pseudomonadati</taxon>
        <taxon>Pseudomonadota</taxon>
        <taxon>Alphaproteobacteria</taxon>
        <taxon>Sphingomonadales</taxon>
        <taxon>Sphingomonadaceae</taxon>
        <taxon>Sphingomonas</taxon>
    </lineage>
</organism>
<evidence type="ECO:0000313" key="1">
    <source>
        <dbReference type="EMBL" id="MCP3734089.1"/>
    </source>
</evidence>
<dbReference type="RefSeq" id="WP_254288095.1">
    <property type="nucleotide sequence ID" value="NZ_JAMLDY010000004.1"/>
</dbReference>
<dbReference type="EMBL" id="JAMLDY010000004">
    <property type="protein sequence ID" value="MCP3734089.1"/>
    <property type="molecule type" value="Genomic_DNA"/>
</dbReference>
<proteinExistence type="predicted"/>
<evidence type="ECO:0000313" key="2">
    <source>
        <dbReference type="Proteomes" id="UP001139486"/>
    </source>
</evidence>
<comment type="caution">
    <text evidence="1">The sequence shown here is derived from an EMBL/GenBank/DDBJ whole genome shotgun (WGS) entry which is preliminary data.</text>
</comment>
<keyword evidence="2" id="KW-1185">Reference proteome</keyword>
<sequence length="164" mass="18971">MRFQRAAVILRIKGDTKPLQVETFRFVQLQADSAYEQGLAHIRAGRVKPRLSDSEALGNYIDRQVRTRLREQYSNLGIDTSGSGPVRVNRRENISSENETTYRRPDARVDKIAFDVTLTEKTLKTAQIRGFFDTDFRPSHVVIIRPRQLGGRYSYIITRPEMNR</sequence>